<dbReference type="Gene3D" id="3.40.630.90">
    <property type="match status" value="1"/>
</dbReference>
<dbReference type="EMBL" id="JPWH01000002">
    <property type="protein sequence ID" value="RCK53552.1"/>
    <property type="molecule type" value="Genomic_DNA"/>
</dbReference>
<keyword evidence="1" id="KW-0472">Membrane</keyword>
<dbReference type="SUPFAM" id="SSF55729">
    <property type="entry name" value="Acyl-CoA N-acyltransferases (Nat)"/>
    <property type="match status" value="1"/>
</dbReference>
<dbReference type="Proteomes" id="UP000252517">
    <property type="component" value="Unassembled WGS sequence"/>
</dbReference>
<keyword evidence="1" id="KW-1133">Transmembrane helix</keyword>
<feature type="transmembrane region" description="Helical" evidence="1">
    <location>
        <begin position="178"/>
        <end position="199"/>
    </location>
</feature>
<evidence type="ECO:0000259" key="2">
    <source>
        <dbReference type="PROSITE" id="PS51186"/>
    </source>
</evidence>
<evidence type="ECO:0000256" key="1">
    <source>
        <dbReference type="SAM" id="Phobius"/>
    </source>
</evidence>
<dbReference type="GO" id="GO:0016747">
    <property type="term" value="F:acyltransferase activity, transferring groups other than amino-acyl groups"/>
    <property type="evidence" value="ECO:0007669"/>
    <property type="project" value="InterPro"/>
</dbReference>
<comment type="caution">
    <text evidence="3">The sequence shown here is derived from an EMBL/GenBank/DDBJ whole genome shotgun (WGS) entry which is preliminary data.</text>
</comment>
<dbReference type="InterPro" id="IPR052729">
    <property type="entry name" value="Acyl/Acetyltrans_Enzymes"/>
</dbReference>
<dbReference type="InterPro" id="IPR041496">
    <property type="entry name" value="YitH/HolE_GNAT"/>
</dbReference>
<organism evidence="3 4">
    <name type="scientific">Thalassospira profundimaris</name>
    <dbReference type="NCBI Taxonomy" id="502049"/>
    <lineage>
        <taxon>Bacteria</taxon>
        <taxon>Pseudomonadati</taxon>
        <taxon>Pseudomonadota</taxon>
        <taxon>Alphaproteobacteria</taxon>
        <taxon>Rhodospirillales</taxon>
        <taxon>Thalassospiraceae</taxon>
        <taxon>Thalassospira</taxon>
    </lineage>
</organism>
<dbReference type="InterPro" id="IPR016181">
    <property type="entry name" value="Acyl_CoA_acyltransferase"/>
</dbReference>
<keyword evidence="1" id="KW-0812">Transmembrane</keyword>
<dbReference type="PROSITE" id="PS51186">
    <property type="entry name" value="GNAT"/>
    <property type="match status" value="1"/>
</dbReference>
<evidence type="ECO:0000313" key="4">
    <source>
        <dbReference type="Proteomes" id="UP000252517"/>
    </source>
</evidence>
<feature type="domain" description="N-acetyltransferase" evidence="2">
    <location>
        <begin position="15"/>
        <end position="161"/>
    </location>
</feature>
<dbReference type="OrthoDB" id="8453373at2"/>
<gene>
    <name evidence="3" type="ORF">TH25_03245</name>
</gene>
<dbReference type="Pfam" id="PF18014">
    <property type="entry name" value="Acetyltransf_18"/>
    <property type="match status" value="1"/>
</dbReference>
<name>A0A367XLD7_9PROT</name>
<dbReference type="Gene3D" id="3.40.630.30">
    <property type="match status" value="1"/>
</dbReference>
<dbReference type="RefSeq" id="WP_114086976.1">
    <property type="nucleotide sequence ID" value="NZ_JPWH01000002.1"/>
</dbReference>
<evidence type="ECO:0000313" key="3">
    <source>
        <dbReference type="EMBL" id="RCK53552.1"/>
    </source>
</evidence>
<proteinExistence type="predicted"/>
<dbReference type="Pfam" id="PF00583">
    <property type="entry name" value="Acetyltransf_1"/>
    <property type="match status" value="1"/>
</dbReference>
<protein>
    <recommendedName>
        <fullName evidence="2">N-acetyltransferase domain-containing protein</fullName>
    </recommendedName>
</protein>
<accession>A0A367XLD7</accession>
<reference evidence="3 4" key="1">
    <citation type="submission" date="2014-07" db="EMBL/GenBank/DDBJ databases">
        <title>Draft genome sequence of Thalassospira profundimaris S25-3-2.</title>
        <authorList>
            <person name="Lai Q."/>
            <person name="Shao Z."/>
        </authorList>
    </citation>
    <scope>NUCLEOTIDE SEQUENCE [LARGE SCALE GENOMIC DNA]</scope>
    <source>
        <strain evidence="3 4">S25-3-2</strain>
    </source>
</reference>
<sequence>MTTDRTHLQKRAEGVEIVPFTTDHLEGAWRLSQAESWPHRVEDWALTLSVSQGVVALYDGEIVGTSLCSLFGDVATLNMIVVDGRMRGRGLGRLMMEKIIAIAGDREQRLVATQDGIPLYEKMGFVGQGRIVQHQGIVGPVPALDETVREADADTMAADLEAICQMDMAASGMSRAKLLAGIALAGGTVLIADGGFAMLRRFGRGQVVGPIVANSTETAKTLISAAAVRCEGAFLRLDVPAEYELSGFIEKLGLAHAGGGLSMTRAAKRRDPQDVKTYALVSQALG</sequence>
<dbReference type="InterPro" id="IPR000182">
    <property type="entry name" value="GNAT_dom"/>
</dbReference>
<dbReference type="AlphaFoldDB" id="A0A367XLD7"/>
<dbReference type="PANTHER" id="PTHR47237">
    <property type="entry name" value="SLL0310 PROTEIN"/>
    <property type="match status" value="1"/>
</dbReference>
<dbReference type="PANTHER" id="PTHR47237:SF2">
    <property type="entry name" value="BLL4206 PROTEIN"/>
    <property type="match status" value="1"/>
</dbReference>